<dbReference type="InterPro" id="IPR058884">
    <property type="entry name" value="Cys1"/>
</dbReference>
<proteinExistence type="predicted"/>
<evidence type="ECO:0000313" key="3">
    <source>
        <dbReference type="RefSeq" id="XP_072794318.1"/>
    </source>
</evidence>
<dbReference type="Proteomes" id="UP001652581">
    <property type="component" value="Chromosome 15"/>
</dbReference>
<feature type="compositionally biased region" description="Low complexity" evidence="1">
    <location>
        <begin position="52"/>
        <end position="63"/>
    </location>
</feature>
<protein>
    <submittedName>
        <fullName evidence="3">Cystin-1</fullName>
    </submittedName>
</protein>
<reference evidence="3" key="1">
    <citation type="submission" date="2025-08" db="UniProtKB">
        <authorList>
            <consortium name="RefSeq"/>
        </authorList>
    </citation>
    <scope>IDENTIFICATION</scope>
</reference>
<sequence>MGSGSSRSGRALRRLRSPDSRPAGPGGAAPEGGTGPPGAAAAAAAREEAREAAAAAAEGAAGPDPGPAAPPGGGDETLRLLDQLLAESAAWGPGELAPRGPARPRPAAGAGSPVSPKQSTEDHPGNSSASSEAPGSCYTRPERQLAITYDQSEEELMASIEQEFCS</sequence>
<evidence type="ECO:0000256" key="1">
    <source>
        <dbReference type="SAM" id="MobiDB-lite"/>
    </source>
</evidence>
<organism evidence="2 3">
    <name type="scientific">Vicugna pacos</name>
    <name type="common">Alpaca</name>
    <name type="synonym">Lama pacos</name>
    <dbReference type="NCBI Taxonomy" id="30538"/>
    <lineage>
        <taxon>Eukaryota</taxon>
        <taxon>Metazoa</taxon>
        <taxon>Chordata</taxon>
        <taxon>Craniata</taxon>
        <taxon>Vertebrata</taxon>
        <taxon>Euteleostomi</taxon>
        <taxon>Mammalia</taxon>
        <taxon>Eutheria</taxon>
        <taxon>Laurasiatheria</taxon>
        <taxon>Artiodactyla</taxon>
        <taxon>Tylopoda</taxon>
        <taxon>Camelidae</taxon>
        <taxon>Vicugna</taxon>
    </lineage>
</organism>
<dbReference type="GeneID" id="116283462"/>
<feature type="region of interest" description="Disordered" evidence="1">
    <location>
        <begin position="1"/>
        <end position="144"/>
    </location>
</feature>
<evidence type="ECO:0000313" key="2">
    <source>
        <dbReference type="Proteomes" id="UP001652581"/>
    </source>
</evidence>
<keyword evidence="2" id="KW-1185">Reference proteome</keyword>
<dbReference type="RefSeq" id="XP_072794318.1">
    <property type="nucleotide sequence ID" value="XM_072938217.1"/>
</dbReference>
<name>A0ABM5BD32_VICPA</name>
<feature type="compositionally biased region" description="Low complexity" evidence="1">
    <location>
        <begin position="92"/>
        <end position="111"/>
    </location>
</feature>
<accession>A0ABM5BD32</accession>
<dbReference type="Pfam" id="PF26203">
    <property type="entry name" value="Cys1"/>
    <property type="match status" value="1"/>
</dbReference>
<gene>
    <name evidence="3" type="primary">CYS1</name>
</gene>
<feature type="compositionally biased region" description="Gly residues" evidence="1">
    <location>
        <begin position="24"/>
        <end position="36"/>
    </location>
</feature>